<dbReference type="AlphaFoldDB" id="A0A6G8AZX7"/>
<dbReference type="Pfam" id="PF04860">
    <property type="entry name" value="Phage_portal"/>
    <property type="match status" value="1"/>
</dbReference>
<accession>A0A6G8AZX7</accession>
<protein>
    <submittedName>
        <fullName evidence="1">Phage portal protein</fullName>
    </submittedName>
</protein>
<dbReference type="EMBL" id="CP049888">
    <property type="protein sequence ID" value="QIL50515.1"/>
    <property type="molecule type" value="Genomic_DNA"/>
</dbReference>
<dbReference type="Proteomes" id="UP000500741">
    <property type="component" value="Chromosome"/>
</dbReference>
<dbReference type="RefSeq" id="WP_166010195.1">
    <property type="nucleotide sequence ID" value="NZ_CP049888.1"/>
</dbReference>
<name>A0A6G8AZX7_9LACO</name>
<dbReference type="InterPro" id="IPR006427">
    <property type="entry name" value="Portal_HK97"/>
</dbReference>
<dbReference type="NCBIfam" id="TIGR01537">
    <property type="entry name" value="portal_HK97"/>
    <property type="match status" value="1"/>
</dbReference>
<evidence type="ECO:0000313" key="1">
    <source>
        <dbReference type="EMBL" id="QIL50515.1"/>
    </source>
</evidence>
<gene>
    <name evidence="1" type="ORF">G7084_03810</name>
</gene>
<reference evidence="1 2" key="1">
    <citation type="submission" date="2020-03" db="EMBL/GenBank/DDBJ databases">
        <title>Weissella sp. nov., isolated from Cybister lewisianus.</title>
        <authorList>
            <person name="Hyun D.-W."/>
            <person name="Bae J.-W."/>
        </authorList>
    </citation>
    <scope>NUCLEOTIDE SEQUENCE [LARGE SCALE GENOMIC DNA]</scope>
    <source>
        <strain evidence="1 2">HDW19</strain>
    </source>
</reference>
<evidence type="ECO:0000313" key="2">
    <source>
        <dbReference type="Proteomes" id="UP000500741"/>
    </source>
</evidence>
<sequence length="507" mass="56368">MGFWNNLFNRKDTGNKSGFEPSLGSGFQFSDDPVNSNAAIYGVISRLSNTIATLPLNLFNAERQPVSSEDVSVLVGREPNPIFSSFDLWNKAETDRNELGNAFILIERDEYYQPMRLWNINANDVVVLQDQETNALFYRIRVKSNSIVVDSSNVIHLKNITGSNRLMGISPLNVLSDSLKYDQAFEQFSLSEMMKRDSFSITYDKNLDDDRRNAVVESIKSFVKNNGGVLFNEPGAEVELMQRSIATTDVARNDNTFYRRVANAFHVPLSFLNATEATVDSENNMMYFVQMTLMPILKQYEFELNKKLLTDSQKRAGTLTGVNINVNKTLTVATGGKITWASNSTYASFLSDKKYWGGTPKGQANIPIKEVGTATFSTTGNIQLAGDLTAPDSSGPGYMWYHTDLGGKGSNKAYSRTTISEAGFRSEVFSSKSQVGKDVSNFMIVTPNVLAMGTNVNRPTIGLYSDTGFVQGKKLMLSNDPSDATKSLHFSFYEKTNDAPQRFKIDE</sequence>
<dbReference type="InterPro" id="IPR006944">
    <property type="entry name" value="Phage/GTA_portal"/>
</dbReference>
<keyword evidence="2" id="KW-1185">Reference proteome</keyword>
<dbReference type="KEGG" id="wco:G7084_03810"/>
<organism evidence="1 2">
    <name type="scientific">Weissella coleopterorum</name>
    <dbReference type="NCBI Taxonomy" id="2714949"/>
    <lineage>
        <taxon>Bacteria</taxon>
        <taxon>Bacillati</taxon>
        <taxon>Bacillota</taxon>
        <taxon>Bacilli</taxon>
        <taxon>Lactobacillales</taxon>
        <taxon>Lactobacillaceae</taxon>
        <taxon>Weissella</taxon>
    </lineage>
</organism>
<proteinExistence type="predicted"/>